<keyword evidence="1" id="KW-0574">Periplasm</keyword>
<dbReference type="InterPro" id="IPR009094">
    <property type="entry name" value="DiS-bond_isomerase_DsbC/G_N_sf"/>
</dbReference>
<dbReference type="PATRIC" id="fig|445710.3.peg.186"/>
<comment type="similarity">
    <text evidence="1">Belongs to the thioredoxin family. DsbC subfamily.</text>
</comment>
<keyword evidence="4" id="KW-1185">Reference proteome</keyword>
<dbReference type="InterPro" id="IPR051470">
    <property type="entry name" value="Thiol:disulfide_interchange"/>
</dbReference>
<dbReference type="STRING" id="445710.ATSB10_01880"/>
<comment type="function">
    <text evidence="1">Required for disulfide bond formation in some periplasmic proteins. Acts by transferring its disulfide bond to other proteins and is reduced in the process.</text>
</comment>
<evidence type="ECO:0000313" key="4">
    <source>
        <dbReference type="Proteomes" id="UP000077255"/>
    </source>
</evidence>
<dbReference type="SUPFAM" id="SSF52833">
    <property type="entry name" value="Thioredoxin-like"/>
    <property type="match status" value="1"/>
</dbReference>
<dbReference type="Pfam" id="PF13098">
    <property type="entry name" value="Thioredoxin_2"/>
    <property type="match status" value="1"/>
</dbReference>
<evidence type="ECO:0000259" key="2">
    <source>
        <dbReference type="Pfam" id="PF13098"/>
    </source>
</evidence>
<dbReference type="PANTHER" id="PTHR35272:SF4">
    <property type="entry name" value="THIOL:DISULFIDE INTERCHANGE PROTEIN DSBG"/>
    <property type="match status" value="1"/>
</dbReference>
<proteinExistence type="inferred from homology"/>
<dbReference type="Gene3D" id="3.10.450.70">
    <property type="entry name" value="Disulphide bond isomerase, DsbC/G, N-terminal"/>
    <property type="match status" value="1"/>
</dbReference>
<sequence>MKFHLLGLALLLSACAQAQDVPKYPAPVQALQQKMGLEIKGSLPAPDGYRAYLASYRGHLVPLYVPPDGKHAFVGEMFDENGHDLTQAPMAEASRPVFDAGTWNSLEKSTWIAEGSPKASRIVYVFNDTECPYCHHLWAAIQPKLAKGDLQVRYVMVAVIAPKSESRAAAVLDASDPAATLRQHEQHFGNSPVQPLAKVSAATAKKLDDNAALMDQLGVTGTPAVIYKDAAGKIRMSDGMPPPDMLDAIFGK</sequence>
<keyword evidence="1" id="KW-0732">Signal</keyword>
<dbReference type="KEGG" id="dtx:ATSB10_01880"/>
<keyword evidence="1" id="KW-0676">Redox-active center</keyword>
<dbReference type="InterPro" id="IPR033954">
    <property type="entry name" value="DiS-bond_Isoase_DsbC/G"/>
</dbReference>
<gene>
    <name evidence="3" type="ORF">ATSB10_01880</name>
</gene>
<feature type="chain" id="PRO_5010007121" description="Thiol:disulfide interchange protein" evidence="1">
    <location>
        <begin position="19"/>
        <end position="252"/>
    </location>
</feature>
<dbReference type="InterPro" id="IPR012336">
    <property type="entry name" value="Thioredoxin-like_fold"/>
</dbReference>
<dbReference type="EMBL" id="CP014841">
    <property type="protein sequence ID" value="AND67642.1"/>
    <property type="molecule type" value="Genomic_DNA"/>
</dbReference>
<evidence type="ECO:0000256" key="1">
    <source>
        <dbReference type="RuleBase" id="RU364038"/>
    </source>
</evidence>
<feature type="signal peptide" evidence="1">
    <location>
        <begin position="1"/>
        <end position="18"/>
    </location>
</feature>
<organism evidence="3 4">
    <name type="scientific">Dyella thiooxydans</name>
    <dbReference type="NCBI Taxonomy" id="445710"/>
    <lineage>
        <taxon>Bacteria</taxon>
        <taxon>Pseudomonadati</taxon>
        <taxon>Pseudomonadota</taxon>
        <taxon>Gammaproteobacteria</taxon>
        <taxon>Lysobacterales</taxon>
        <taxon>Rhodanobacteraceae</taxon>
        <taxon>Dyella</taxon>
    </lineage>
</organism>
<dbReference type="InterPro" id="IPR036249">
    <property type="entry name" value="Thioredoxin-like_sf"/>
</dbReference>
<dbReference type="Proteomes" id="UP000077255">
    <property type="component" value="Chromosome"/>
</dbReference>
<dbReference type="CDD" id="cd03020">
    <property type="entry name" value="DsbA_DsbC_DsbG"/>
    <property type="match status" value="1"/>
</dbReference>
<dbReference type="OrthoDB" id="5298214at2"/>
<dbReference type="RefSeq" id="WP_063670004.1">
    <property type="nucleotide sequence ID" value="NZ_CP014841.1"/>
</dbReference>
<feature type="domain" description="Thioredoxin-like fold" evidence="2">
    <location>
        <begin position="119"/>
        <end position="249"/>
    </location>
</feature>
<dbReference type="AlphaFoldDB" id="A0A160MYF2"/>
<dbReference type="PROSITE" id="PS51257">
    <property type="entry name" value="PROKAR_LIPOPROTEIN"/>
    <property type="match status" value="1"/>
</dbReference>
<dbReference type="GO" id="GO:0042597">
    <property type="term" value="C:periplasmic space"/>
    <property type="evidence" value="ECO:0007669"/>
    <property type="project" value="UniProtKB-SubCell"/>
</dbReference>
<dbReference type="NCBIfam" id="NF008657">
    <property type="entry name" value="PRK11657.1"/>
    <property type="match status" value="1"/>
</dbReference>
<comment type="subcellular location">
    <subcellularLocation>
        <location evidence="1">Periplasm</location>
    </subcellularLocation>
</comment>
<evidence type="ECO:0000313" key="3">
    <source>
        <dbReference type="EMBL" id="AND67642.1"/>
    </source>
</evidence>
<protein>
    <recommendedName>
        <fullName evidence="1">Thiol:disulfide interchange protein</fullName>
    </recommendedName>
</protein>
<reference evidence="3 4" key="1">
    <citation type="submission" date="2016-02" db="EMBL/GenBank/DDBJ databases">
        <title>Complete genome sequencing and analysis of ATSB10, Dyella thiooxydans isolated from rhizosphere soil of sunflower (Helianthus annuus L.).</title>
        <authorList>
            <person name="Lee Y."/>
            <person name="Hwangbo K."/>
            <person name="Chung H."/>
            <person name="Yoo J."/>
            <person name="Kim K.Y."/>
            <person name="Sa T.M."/>
            <person name="Um Y."/>
            <person name="Madhaiyan M."/>
        </authorList>
    </citation>
    <scope>NUCLEOTIDE SEQUENCE [LARGE SCALE GENOMIC DNA]</scope>
    <source>
        <strain evidence="3 4">ATSB10</strain>
    </source>
</reference>
<dbReference type="SUPFAM" id="SSF54423">
    <property type="entry name" value="DsbC/DsbG N-terminal domain-like"/>
    <property type="match status" value="1"/>
</dbReference>
<dbReference type="PANTHER" id="PTHR35272">
    <property type="entry name" value="THIOL:DISULFIDE INTERCHANGE PROTEIN DSBC-RELATED"/>
    <property type="match status" value="1"/>
</dbReference>
<name>A0A160MYF2_9GAMM</name>
<accession>A0A160MYF2</accession>
<dbReference type="Gene3D" id="3.40.30.10">
    <property type="entry name" value="Glutaredoxin"/>
    <property type="match status" value="1"/>
</dbReference>